<evidence type="ECO:0000313" key="2">
    <source>
        <dbReference type="Proteomes" id="UP000653674"/>
    </source>
</evidence>
<organism evidence="1 2">
    <name type="scientific">Planosporangium flavigriseum</name>
    <dbReference type="NCBI Taxonomy" id="373681"/>
    <lineage>
        <taxon>Bacteria</taxon>
        <taxon>Bacillati</taxon>
        <taxon>Actinomycetota</taxon>
        <taxon>Actinomycetes</taxon>
        <taxon>Micromonosporales</taxon>
        <taxon>Micromonosporaceae</taxon>
        <taxon>Planosporangium</taxon>
    </lineage>
</organism>
<dbReference type="EMBL" id="BONU01000007">
    <property type="protein sequence ID" value="GIG73172.1"/>
    <property type="molecule type" value="Genomic_DNA"/>
</dbReference>
<evidence type="ECO:0000313" key="1">
    <source>
        <dbReference type="EMBL" id="GIG73172.1"/>
    </source>
</evidence>
<dbReference type="AlphaFoldDB" id="A0A8J3PKU1"/>
<sequence length="102" mass="11279">MPGVRQVTAFGQFIGRTAAVEHPPPHLRDLLRVERVDPEVGRRPVQQRLPVAGEPDQGVTRVEQHGLELTHVRASFALIIISGSLRVNGEQDEWGINSGWAD</sequence>
<keyword evidence="2" id="KW-1185">Reference proteome</keyword>
<comment type="caution">
    <text evidence="1">The sequence shown here is derived from an EMBL/GenBank/DDBJ whole genome shotgun (WGS) entry which is preliminary data.</text>
</comment>
<protein>
    <submittedName>
        <fullName evidence="1">Uncharacterized protein</fullName>
    </submittedName>
</protein>
<gene>
    <name evidence="1" type="ORF">Pfl04_15760</name>
</gene>
<proteinExistence type="predicted"/>
<name>A0A8J3PKU1_9ACTN</name>
<accession>A0A8J3PKU1</accession>
<reference evidence="1" key="1">
    <citation type="submission" date="2021-01" db="EMBL/GenBank/DDBJ databases">
        <title>Whole genome shotgun sequence of Planosporangium flavigriseum NBRC 105377.</title>
        <authorList>
            <person name="Komaki H."/>
            <person name="Tamura T."/>
        </authorList>
    </citation>
    <scope>NUCLEOTIDE SEQUENCE</scope>
    <source>
        <strain evidence="1">NBRC 105377</strain>
    </source>
</reference>
<dbReference type="Proteomes" id="UP000653674">
    <property type="component" value="Unassembled WGS sequence"/>
</dbReference>